<reference evidence="2" key="1">
    <citation type="submission" date="2023-10" db="EMBL/GenBank/DDBJ databases">
        <authorList>
            <person name="Chen Y."/>
            <person name="Shah S."/>
            <person name="Dougan E. K."/>
            <person name="Thang M."/>
            <person name="Chan C."/>
        </authorList>
    </citation>
    <scope>NUCLEOTIDE SEQUENCE [LARGE SCALE GENOMIC DNA]</scope>
</reference>
<feature type="compositionally biased region" description="Basic residues" evidence="1">
    <location>
        <begin position="131"/>
        <end position="140"/>
    </location>
</feature>
<proteinExistence type="predicted"/>
<organism evidence="2 3">
    <name type="scientific">Prorocentrum cordatum</name>
    <dbReference type="NCBI Taxonomy" id="2364126"/>
    <lineage>
        <taxon>Eukaryota</taxon>
        <taxon>Sar</taxon>
        <taxon>Alveolata</taxon>
        <taxon>Dinophyceae</taxon>
        <taxon>Prorocentrales</taxon>
        <taxon>Prorocentraceae</taxon>
        <taxon>Prorocentrum</taxon>
    </lineage>
</organism>
<evidence type="ECO:0000313" key="3">
    <source>
        <dbReference type="Proteomes" id="UP001189429"/>
    </source>
</evidence>
<keyword evidence="3" id="KW-1185">Reference proteome</keyword>
<accession>A0ABN9PS17</accession>
<evidence type="ECO:0000256" key="1">
    <source>
        <dbReference type="SAM" id="MobiDB-lite"/>
    </source>
</evidence>
<dbReference type="Proteomes" id="UP001189429">
    <property type="component" value="Unassembled WGS sequence"/>
</dbReference>
<protein>
    <submittedName>
        <fullName evidence="2">Uncharacterized protein</fullName>
    </submittedName>
</protein>
<gene>
    <name evidence="2" type="ORF">PCOR1329_LOCUS3628</name>
</gene>
<dbReference type="EMBL" id="CAUYUJ010000933">
    <property type="protein sequence ID" value="CAK0793282.1"/>
    <property type="molecule type" value="Genomic_DNA"/>
</dbReference>
<sequence length="263" mass="27919">ESPTQSCAMEHDTNDMHQVDCAAAVGHSSWLPLVRTVRPREEAANFYFGLYGRQCSCSFSGGRCLPTPTEPGQGRPGPLAGVQTCLASTTPGLAADPCVSACHPASARPEAQALAAAPRGSAHGRPELPRGHARAPRKGRPSAPAAPPLPVFPDRTRRPDSQPDSGRARVLARSPGRRAATDAAWLQASEKGPQAAGDAGVPLLLRCSTSPLLQDCFRLTQPHPAGHVRVSSDRRQYPDARTSSRTFTVFCVDLLQHFTHACA</sequence>
<name>A0ABN9PS17_9DINO</name>
<feature type="non-terminal residue" evidence="2">
    <location>
        <position position="1"/>
    </location>
</feature>
<comment type="caution">
    <text evidence="2">The sequence shown here is derived from an EMBL/GenBank/DDBJ whole genome shotgun (WGS) entry which is preliminary data.</text>
</comment>
<feature type="region of interest" description="Disordered" evidence="1">
    <location>
        <begin position="110"/>
        <end position="178"/>
    </location>
</feature>
<evidence type="ECO:0000313" key="2">
    <source>
        <dbReference type="EMBL" id="CAK0793282.1"/>
    </source>
</evidence>